<dbReference type="EMBL" id="QKMR01000031">
    <property type="protein sequence ID" value="PYG84800.1"/>
    <property type="molecule type" value="Genomic_DNA"/>
</dbReference>
<dbReference type="AlphaFoldDB" id="A0A318XI63"/>
<proteinExistence type="predicted"/>
<organism evidence="1 2">
    <name type="scientific">Ruminiclostridium sufflavum DSM 19573</name>
    <dbReference type="NCBI Taxonomy" id="1121337"/>
    <lineage>
        <taxon>Bacteria</taxon>
        <taxon>Bacillati</taxon>
        <taxon>Bacillota</taxon>
        <taxon>Clostridia</taxon>
        <taxon>Eubacteriales</taxon>
        <taxon>Oscillospiraceae</taxon>
        <taxon>Ruminiclostridium</taxon>
    </lineage>
</organism>
<sequence length="427" mass="48911">MFRNLFNRSDMDLITIKSINNYQSDWGGNGVVFYIKNGKALLSNKYGYLENDALATLVYGDTPLIKFHGDGPYFCPTCEKLVAAGYGLNMSDQQVISQMRDILNQKFISLEQSLENLKPLLGLMPTGYYALVDTELCPTNGNGEFFWKLNNIPTYNKASCPIYGGDGLWSTGIPYYILPTQPPSHYNPQQAEFYRKNDGYRAIAYHLDGYLCALLDGHHKAVAAALDKKKVKALVIIPAGSAWEANKKQKTKGGISINGITLSEDELLTPITEVMRLWKTNRLKKEDTIKYLTLKNNDFDENYNWPQEILEAEKSFPDVLTVARIEWAGGISDERLNRILKNEETLSDKDGLNISMALYHLRSPRFKEMAFYFCRNYFFVTVWNKIYELVANGKDEDVENFFVDYLIQDDKDHPDIKRIVDNYLMQK</sequence>
<name>A0A318XI63_9FIRM</name>
<reference evidence="1 2" key="1">
    <citation type="submission" date="2018-06" db="EMBL/GenBank/DDBJ databases">
        <title>Genomic Encyclopedia of Type Strains, Phase I: the one thousand microbial genomes (KMG-I) project.</title>
        <authorList>
            <person name="Kyrpides N."/>
        </authorList>
    </citation>
    <scope>NUCLEOTIDE SEQUENCE [LARGE SCALE GENOMIC DNA]</scope>
    <source>
        <strain evidence="1 2">DSM 19573</strain>
    </source>
</reference>
<keyword evidence="2" id="KW-1185">Reference proteome</keyword>
<comment type="caution">
    <text evidence="1">The sequence shown here is derived from an EMBL/GenBank/DDBJ whole genome shotgun (WGS) entry which is preliminary data.</text>
</comment>
<dbReference type="OrthoDB" id="1884491at2"/>
<evidence type="ECO:0000313" key="2">
    <source>
        <dbReference type="Proteomes" id="UP000248132"/>
    </source>
</evidence>
<gene>
    <name evidence="1" type="ORF">LY28_03593</name>
</gene>
<evidence type="ECO:0000313" key="1">
    <source>
        <dbReference type="EMBL" id="PYG84800.1"/>
    </source>
</evidence>
<accession>A0A318XI63</accession>
<dbReference type="RefSeq" id="WP_110463538.1">
    <property type="nucleotide sequence ID" value="NZ_QKMR01000031.1"/>
</dbReference>
<dbReference type="Proteomes" id="UP000248132">
    <property type="component" value="Unassembled WGS sequence"/>
</dbReference>
<protein>
    <submittedName>
        <fullName evidence="1">Uncharacterized protein</fullName>
    </submittedName>
</protein>